<evidence type="ECO:0000313" key="2">
    <source>
        <dbReference type="EMBL" id="TNM51695.1"/>
    </source>
</evidence>
<feature type="transmembrane region" description="Helical" evidence="1">
    <location>
        <begin position="285"/>
        <end position="307"/>
    </location>
</feature>
<dbReference type="AlphaFoldDB" id="A0A5C4WVY7"/>
<feature type="transmembrane region" description="Helical" evidence="1">
    <location>
        <begin position="64"/>
        <end position="85"/>
    </location>
</feature>
<proteinExistence type="predicted"/>
<dbReference type="RefSeq" id="WP_139470340.1">
    <property type="nucleotide sequence ID" value="NZ_VDMQ01000016.1"/>
</dbReference>
<dbReference type="Proteomes" id="UP000314223">
    <property type="component" value="Unassembled WGS sequence"/>
</dbReference>
<evidence type="ECO:0000313" key="3">
    <source>
        <dbReference type="Proteomes" id="UP000314223"/>
    </source>
</evidence>
<name>A0A5C4WVY7_9MICO</name>
<reference evidence="2 3" key="1">
    <citation type="submission" date="2019-06" db="EMBL/GenBank/DDBJ databases">
        <authorList>
            <person name="Mardanova A.M."/>
            <person name="Pudova D.S."/>
            <person name="Shagimardanova E.I."/>
            <person name="Gogoleva N.E."/>
            <person name="Lutfullin M.T."/>
            <person name="Hadieva G.F."/>
            <person name="Sharipova M.R."/>
        </authorList>
    </citation>
    <scope>NUCLEOTIDE SEQUENCE [LARGE SCALE GENOMIC DNA]</scope>
    <source>
        <strain evidence="2 3">MG-1</strain>
    </source>
</reference>
<keyword evidence="1" id="KW-0472">Membrane</keyword>
<feature type="transmembrane region" description="Helical" evidence="1">
    <location>
        <begin position="181"/>
        <end position="200"/>
    </location>
</feature>
<feature type="transmembrane region" description="Helical" evidence="1">
    <location>
        <begin position="92"/>
        <end position="114"/>
    </location>
</feature>
<protein>
    <submittedName>
        <fullName evidence="2">Uncharacterized protein</fullName>
    </submittedName>
</protein>
<organism evidence="2 3">
    <name type="scientific">Brevibacterium sediminis</name>
    <dbReference type="NCBI Taxonomy" id="1857024"/>
    <lineage>
        <taxon>Bacteria</taxon>
        <taxon>Bacillati</taxon>
        <taxon>Actinomycetota</taxon>
        <taxon>Actinomycetes</taxon>
        <taxon>Micrococcales</taxon>
        <taxon>Brevibacteriaceae</taxon>
        <taxon>Brevibacterium</taxon>
    </lineage>
</organism>
<dbReference type="EMBL" id="VDMQ01000016">
    <property type="protein sequence ID" value="TNM51695.1"/>
    <property type="molecule type" value="Genomic_DNA"/>
</dbReference>
<feature type="transmembrane region" description="Helical" evidence="1">
    <location>
        <begin position="126"/>
        <end position="150"/>
    </location>
</feature>
<evidence type="ECO:0000256" key="1">
    <source>
        <dbReference type="SAM" id="Phobius"/>
    </source>
</evidence>
<keyword evidence="1" id="KW-0812">Transmembrane</keyword>
<feature type="transmembrane region" description="Helical" evidence="1">
    <location>
        <begin position="29"/>
        <end position="52"/>
    </location>
</feature>
<comment type="caution">
    <text evidence="2">The sequence shown here is derived from an EMBL/GenBank/DDBJ whole genome shotgun (WGS) entry which is preliminary data.</text>
</comment>
<feature type="transmembrane region" description="Helical" evidence="1">
    <location>
        <begin position="254"/>
        <end position="273"/>
    </location>
</feature>
<sequence length="316" mass="32466">MTTAEQRVAATGAGRDSVERTASLSPGDFSLTVVAFLAHCLSWASAALLISADDVYFATSPVRAWTQLGTLLVAGASGIVLLRTLPHRPRTVLTVVTVLLFVPSGLASLVSIAAGDSNVGQVITAYLWLLRPLTIVAYPLIVAGVLATILGRTPDSADPASPHAEAADPTPHLPRHRHASLVTAIVLIVSALIIAVTFAFEPSVGSFADVPASIAFLTACASLTASTAGLYSLYSLTRNCIADSAPGSPPPPRIAQVLTAVAVACGMAAFMVSTSKMFGDGADLYFGPIAGPVGMGGTIMSSVLLSVRIIRRPAHV</sequence>
<accession>A0A5C4WVY7</accession>
<feature type="transmembrane region" description="Helical" evidence="1">
    <location>
        <begin position="212"/>
        <end position="234"/>
    </location>
</feature>
<gene>
    <name evidence="2" type="ORF">FHQ09_17785</name>
</gene>
<keyword evidence="1" id="KW-1133">Transmembrane helix</keyword>